<sequence length="257" mass="27021">MRTASLLVLASSLLSLASAISQTGPAAAVASPNGVIVPFQTLPACASLCGPLFDVQGSCSPPVLSAVSQSCFCNSADLSEFQQGTSGVEAKCGPESCQDTASLQEILTWYDGYCNKAVVQPTATTATSSSTSTSTSTNTSTPSKNQNKSWIAGHYGWVIFAVVVTLSMAGGWVGASYLRRRYLQKKEKEIEMRPPVAWGPHQTQAMTGGFNNSEAALSGRVASPLGNETKAAAGEAVYPDSGRGNRESRGWLRKERR</sequence>
<feature type="transmembrane region" description="Helical" evidence="2">
    <location>
        <begin position="155"/>
        <end position="178"/>
    </location>
</feature>
<evidence type="ECO:0000256" key="1">
    <source>
        <dbReference type="SAM" id="MobiDB-lite"/>
    </source>
</evidence>
<dbReference type="InParanoid" id="A0A0C3HNK2"/>
<evidence type="ECO:0008006" key="6">
    <source>
        <dbReference type="Google" id="ProtNLM"/>
    </source>
</evidence>
<protein>
    <recommendedName>
        <fullName evidence="6">Extracellular membrane protein CFEM domain-containing protein</fullName>
    </recommendedName>
</protein>
<keyword evidence="2" id="KW-0472">Membrane</keyword>
<evidence type="ECO:0000313" key="5">
    <source>
        <dbReference type="Proteomes" id="UP000054321"/>
    </source>
</evidence>
<keyword evidence="2" id="KW-0812">Transmembrane</keyword>
<dbReference type="AlphaFoldDB" id="A0A0C3HNK2"/>
<gene>
    <name evidence="4" type="ORF">OIDMADRAFT_158870</name>
</gene>
<keyword evidence="2" id="KW-1133">Transmembrane helix</keyword>
<feature type="region of interest" description="Disordered" evidence="1">
    <location>
        <begin position="125"/>
        <end position="145"/>
    </location>
</feature>
<keyword evidence="5" id="KW-1185">Reference proteome</keyword>
<evidence type="ECO:0000256" key="3">
    <source>
        <dbReference type="SAM" id="SignalP"/>
    </source>
</evidence>
<name>A0A0C3HNK2_OIDMZ</name>
<feature type="signal peptide" evidence="3">
    <location>
        <begin position="1"/>
        <end position="19"/>
    </location>
</feature>
<reference evidence="5" key="2">
    <citation type="submission" date="2015-01" db="EMBL/GenBank/DDBJ databases">
        <title>Evolutionary Origins and Diversification of the Mycorrhizal Mutualists.</title>
        <authorList>
            <consortium name="DOE Joint Genome Institute"/>
            <consortium name="Mycorrhizal Genomics Consortium"/>
            <person name="Kohler A."/>
            <person name="Kuo A."/>
            <person name="Nagy L.G."/>
            <person name="Floudas D."/>
            <person name="Copeland A."/>
            <person name="Barry K.W."/>
            <person name="Cichocki N."/>
            <person name="Veneault-Fourrey C."/>
            <person name="LaButti K."/>
            <person name="Lindquist E.A."/>
            <person name="Lipzen A."/>
            <person name="Lundell T."/>
            <person name="Morin E."/>
            <person name="Murat C."/>
            <person name="Riley R."/>
            <person name="Ohm R."/>
            <person name="Sun H."/>
            <person name="Tunlid A."/>
            <person name="Henrissat B."/>
            <person name="Grigoriev I.V."/>
            <person name="Hibbett D.S."/>
            <person name="Martin F."/>
        </authorList>
    </citation>
    <scope>NUCLEOTIDE SEQUENCE [LARGE SCALE GENOMIC DNA]</scope>
    <source>
        <strain evidence="5">Zn</strain>
    </source>
</reference>
<dbReference type="OrthoDB" id="5426355at2759"/>
<keyword evidence="3" id="KW-0732">Signal</keyword>
<dbReference type="Proteomes" id="UP000054321">
    <property type="component" value="Unassembled WGS sequence"/>
</dbReference>
<evidence type="ECO:0000313" key="4">
    <source>
        <dbReference type="EMBL" id="KIN03907.1"/>
    </source>
</evidence>
<feature type="chain" id="PRO_5002165479" description="Extracellular membrane protein CFEM domain-containing protein" evidence="3">
    <location>
        <begin position="20"/>
        <end position="257"/>
    </location>
</feature>
<feature type="region of interest" description="Disordered" evidence="1">
    <location>
        <begin position="196"/>
        <end position="257"/>
    </location>
</feature>
<accession>A0A0C3HNK2</accession>
<evidence type="ECO:0000256" key="2">
    <source>
        <dbReference type="SAM" id="Phobius"/>
    </source>
</evidence>
<proteinExistence type="predicted"/>
<dbReference type="HOGENOM" id="CLU_093250_0_0_1"/>
<feature type="compositionally biased region" description="Basic and acidic residues" evidence="1">
    <location>
        <begin position="243"/>
        <end position="257"/>
    </location>
</feature>
<feature type="compositionally biased region" description="Polar residues" evidence="1">
    <location>
        <begin position="201"/>
        <end position="215"/>
    </location>
</feature>
<organism evidence="4 5">
    <name type="scientific">Oidiodendron maius (strain Zn)</name>
    <dbReference type="NCBI Taxonomy" id="913774"/>
    <lineage>
        <taxon>Eukaryota</taxon>
        <taxon>Fungi</taxon>
        <taxon>Dikarya</taxon>
        <taxon>Ascomycota</taxon>
        <taxon>Pezizomycotina</taxon>
        <taxon>Leotiomycetes</taxon>
        <taxon>Leotiomycetes incertae sedis</taxon>
        <taxon>Myxotrichaceae</taxon>
        <taxon>Oidiodendron</taxon>
    </lineage>
</organism>
<dbReference type="EMBL" id="KN832873">
    <property type="protein sequence ID" value="KIN03907.1"/>
    <property type="molecule type" value="Genomic_DNA"/>
</dbReference>
<reference evidence="4 5" key="1">
    <citation type="submission" date="2014-04" db="EMBL/GenBank/DDBJ databases">
        <authorList>
            <consortium name="DOE Joint Genome Institute"/>
            <person name="Kuo A."/>
            <person name="Martino E."/>
            <person name="Perotto S."/>
            <person name="Kohler A."/>
            <person name="Nagy L.G."/>
            <person name="Floudas D."/>
            <person name="Copeland A."/>
            <person name="Barry K.W."/>
            <person name="Cichocki N."/>
            <person name="Veneault-Fourrey C."/>
            <person name="LaButti K."/>
            <person name="Lindquist E.A."/>
            <person name="Lipzen A."/>
            <person name="Lundell T."/>
            <person name="Morin E."/>
            <person name="Murat C."/>
            <person name="Sun H."/>
            <person name="Tunlid A."/>
            <person name="Henrissat B."/>
            <person name="Grigoriev I.V."/>
            <person name="Hibbett D.S."/>
            <person name="Martin F."/>
            <person name="Nordberg H.P."/>
            <person name="Cantor M.N."/>
            <person name="Hua S.X."/>
        </authorList>
    </citation>
    <scope>NUCLEOTIDE SEQUENCE [LARGE SCALE GENOMIC DNA]</scope>
    <source>
        <strain evidence="4 5">Zn</strain>
    </source>
</reference>